<proteinExistence type="predicted"/>
<reference evidence="1 2" key="1">
    <citation type="journal article" date="2021" name="Commun. Biol.">
        <title>Genomic insights into the host specific adaptation of the Pneumocystis genus.</title>
        <authorList>
            <person name="Cisse O.H."/>
            <person name="Ma L."/>
            <person name="Dekker J.P."/>
            <person name="Khil P.P."/>
            <person name="Youn J.-H."/>
            <person name="Brenchley J.M."/>
            <person name="Blair R."/>
            <person name="Pahar B."/>
            <person name="Chabe M."/>
            <person name="Van Rompay K.K.A."/>
            <person name="Keesler R."/>
            <person name="Sukura A."/>
            <person name="Hirsch V."/>
            <person name="Kutty G."/>
            <person name="Liu Y."/>
            <person name="Peng L."/>
            <person name="Chen J."/>
            <person name="Song J."/>
            <person name="Weissenbacher-Lang C."/>
            <person name="Xu J."/>
            <person name="Upham N.S."/>
            <person name="Stajich J.E."/>
            <person name="Cuomo C.A."/>
            <person name="Cushion M.T."/>
            <person name="Kovacs J.A."/>
        </authorList>
    </citation>
    <scope>NUCLEOTIDE SEQUENCE [LARGE SCALE GENOMIC DNA]</scope>
    <source>
        <strain evidence="1 2">RABM</strain>
    </source>
</reference>
<evidence type="ECO:0000313" key="2">
    <source>
        <dbReference type="Proteomes" id="UP000768646"/>
    </source>
</evidence>
<organism evidence="1 2">
    <name type="scientific">Pneumocystis oryctolagi</name>
    <dbReference type="NCBI Taxonomy" id="42067"/>
    <lineage>
        <taxon>Eukaryota</taxon>
        <taxon>Fungi</taxon>
        <taxon>Dikarya</taxon>
        <taxon>Ascomycota</taxon>
        <taxon>Taphrinomycotina</taxon>
        <taxon>Pneumocystomycetes</taxon>
        <taxon>Pneumocystaceae</taxon>
        <taxon>Pneumocystis</taxon>
    </lineage>
</organism>
<comment type="caution">
    <text evidence="1">The sequence shown here is derived from an EMBL/GenBank/DDBJ whole genome shotgun (WGS) entry which is preliminary data.</text>
</comment>
<sequence>MRDDSSTKPVSDEWVIELLKKEALAREQESATVGIQAFLSKKQKKIQPTRTLNKRFLTKMVRNMDAHNVALVQKEAREATQRLRKLGQHAGECESKRRSSVDHSRFSHQHSQHKRSISFVKQQHTRESNKDPEKRLNKTSKEDCKINTINNKIQHNRTKPNISATPPQSPLIGPPIPSTYPHDNNACSSGTLMLNSHFDPNYDPKLDVTISSDEDDWEIALKAIKDISEWKRQNLQRQIQGEFSTNVVSKITQEMKSPVYSKGLREWDRGKVILENGEIDVKALDWKKT</sequence>
<accession>A0ACB7CDJ2</accession>
<keyword evidence="2" id="KW-1185">Reference proteome</keyword>
<name>A0ACB7CDJ2_9ASCO</name>
<protein>
    <submittedName>
        <fullName evidence="1">Uncharacterized protein</fullName>
    </submittedName>
</protein>
<evidence type="ECO:0000313" key="1">
    <source>
        <dbReference type="EMBL" id="KAG4305028.1"/>
    </source>
</evidence>
<dbReference type="Proteomes" id="UP000768646">
    <property type="component" value="Unassembled WGS sequence"/>
</dbReference>
<gene>
    <name evidence="1" type="ORF">PORY_001703</name>
</gene>
<dbReference type="EMBL" id="JABTEG010000005">
    <property type="protein sequence ID" value="KAG4305028.1"/>
    <property type="molecule type" value="Genomic_DNA"/>
</dbReference>